<gene>
    <name evidence="3" type="ORF">CELE_T07D3.2</name>
    <name evidence="3 5" type="ORF">T07D3.2</name>
</gene>
<dbReference type="GeneID" id="188222"/>
<keyword evidence="1" id="KW-0732">Signal</keyword>
<dbReference type="OrthoDB" id="5902970at2759"/>
<accession>O16726</accession>
<feature type="domain" description="PAN-3" evidence="2">
    <location>
        <begin position="1"/>
        <end position="132"/>
    </location>
</feature>
<dbReference type="SMART" id="SM00605">
    <property type="entry name" value="CW"/>
    <property type="match status" value="1"/>
</dbReference>
<dbReference type="InParanoid" id="O16726"/>
<evidence type="ECO:0000259" key="2">
    <source>
        <dbReference type="SMART" id="SM00605"/>
    </source>
</evidence>
<evidence type="ECO:0000256" key="1">
    <source>
        <dbReference type="SAM" id="SignalP"/>
    </source>
</evidence>
<dbReference type="UCSC" id="T07D3.2">
    <property type="organism name" value="c. elegans"/>
</dbReference>
<dbReference type="EMBL" id="BX284602">
    <property type="protein sequence ID" value="CCD73267.2"/>
    <property type="molecule type" value="Genomic_DNA"/>
</dbReference>
<reference evidence="3 4" key="1">
    <citation type="journal article" date="1998" name="Science">
        <title>Genome sequence of the nematode C. elegans: a platform for investigating biology.</title>
        <authorList>
            <consortium name="The C. elegans sequencing consortium"/>
            <person name="Sulson J.E."/>
            <person name="Waterston R."/>
        </authorList>
    </citation>
    <scope>NUCLEOTIDE SEQUENCE [LARGE SCALE GENOMIC DNA]</scope>
    <source>
        <strain evidence="3 4">Bristol N2</strain>
    </source>
</reference>
<dbReference type="Proteomes" id="UP000001940">
    <property type="component" value="Chromosome II"/>
</dbReference>
<dbReference type="PIR" id="T32086">
    <property type="entry name" value="T32086"/>
</dbReference>
<dbReference type="AGR" id="WB:WBGene00020305"/>
<protein>
    <submittedName>
        <fullName evidence="3">PAN-3 domain-containing protein</fullName>
    </submittedName>
</protein>
<sequence>MLTSIVFLSLFPLTNSLQMVVVYGEPSDMSESQEYQGLSLDDCIATCYWDNNCFLAYYSSVCHLFEYGNMSVKSSKSVVAFKTRNYECPSANSSFPEFSTTDRWIENDVGYENEISPVGEISWKISFSIFQCSNNSKIFLRDTIFVCIGVRFFPNITCGNHNSAIEFCKTDGWSSITGPNNLEELAFLNGDIERENLVSKKYGNYLSLVWIDGNLGGFLDETHGDYTSTKCYDLPSNACLYIGHNQCTKVAYFSDCNTDKMSPYYCWRGVACRKEADRIN</sequence>
<dbReference type="AlphaFoldDB" id="O16726"/>
<dbReference type="CTD" id="188222"/>
<dbReference type="InterPro" id="IPR006583">
    <property type="entry name" value="PAN-3_domain"/>
</dbReference>
<name>O16726_CAEEL</name>
<dbReference type="PANTHER" id="PTHR47629">
    <property type="entry name" value="C-TYPE LECTIN-RELATED"/>
    <property type="match status" value="1"/>
</dbReference>
<evidence type="ECO:0000313" key="5">
    <source>
        <dbReference type="WormBase" id="T07D3.2"/>
    </source>
</evidence>
<keyword evidence="4" id="KW-1185">Reference proteome</keyword>
<evidence type="ECO:0000313" key="3">
    <source>
        <dbReference type="EMBL" id="CCD73267.2"/>
    </source>
</evidence>
<dbReference type="HOGENOM" id="CLU_1103621_0_0_1"/>
<feature type="signal peptide" evidence="1">
    <location>
        <begin position="1"/>
        <end position="16"/>
    </location>
</feature>
<dbReference type="WormBase" id="T07D3.2">
    <property type="protein sequence ID" value="CE51202"/>
    <property type="gene ID" value="WBGene00020305"/>
</dbReference>
<evidence type="ECO:0000313" key="4">
    <source>
        <dbReference type="Proteomes" id="UP000001940"/>
    </source>
</evidence>
<dbReference type="FunCoup" id="O16726">
    <property type="interactions" value="820"/>
</dbReference>
<dbReference type="PANTHER" id="PTHR47629:SF6">
    <property type="entry name" value="CW DOMAIN-CONTAINING PROTEIN-RELATED"/>
    <property type="match status" value="1"/>
</dbReference>
<organism evidence="3 4">
    <name type="scientific">Caenorhabditis elegans</name>
    <dbReference type="NCBI Taxonomy" id="6239"/>
    <lineage>
        <taxon>Eukaryota</taxon>
        <taxon>Metazoa</taxon>
        <taxon>Ecdysozoa</taxon>
        <taxon>Nematoda</taxon>
        <taxon>Chromadorea</taxon>
        <taxon>Rhabditida</taxon>
        <taxon>Rhabditina</taxon>
        <taxon>Rhabditomorpha</taxon>
        <taxon>Rhabditoidea</taxon>
        <taxon>Rhabditidae</taxon>
        <taxon>Peloderinae</taxon>
        <taxon>Caenorhabditis</taxon>
    </lineage>
</organism>
<dbReference type="RefSeq" id="NP_493844.2">
    <property type="nucleotide sequence ID" value="NM_061443.2"/>
</dbReference>
<dbReference type="Pfam" id="PF08277">
    <property type="entry name" value="PAN_3"/>
    <property type="match status" value="1"/>
</dbReference>
<proteinExistence type="predicted"/>
<feature type="chain" id="PRO_5006739076" evidence="1">
    <location>
        <begin position="17"/>
        <end position="280"/>
    </location>
</feature>
<dbReference type="KEGG" id="cel:CELE_T07D3.2"/>